<dbReference type="PROSITE" id="PS50102">
    <property type="entry name" value="RRM"/>
    <property type="match status" value="2"/>
</dbReference>
<keyword evidence="8" id="KW-0007">Acetylation</keyword>
<dbReference type="GeneID" id="117671977"/>
<evidence type="ECO:0000256" key="13">
    <source>
        <dbReference type="SAM" id="MobiDB-lite"/>
    </source>
</evidence>
<keyword evidence="15" id="KW-1185">Reference proteome</keyword>
<dbReference type="PANTHER" id="PTHR23236:SF25">
    <property type="entry name" value="RNA-BINDING PROTEIN 34"/>
    <property type="match status" value="1"/>
</dbReference>
<reference evidence="16" key="1">
    <citation type="submission" date="2025-08" db="UniProtKB">
        <authorList>
            <consortium name="RefSeq"/>
        </authorList>
    </citation>
    <scope>IDENTIFICATION</scope>
    <source>
        <tissue evidence="16">Blood</tissue>
    </source>
</reference>
<evidence type="ECO:0000313" key="16">
    <source>
        <dbReference type="RefSeq" id="XP_034284204.1"/>
    </source>
</evidence>
<feature type="domain" description="RRM" evidence="14">
    <location>
        <begin position="248"/>
        <end position="325"/>
    </location>
</feature>
<dbReference type="CDD" id="cd12394">
    <property type="entry name" value="RRM1_RBM34"/>
    <property type="match status" value="1"/>
</dbReference>
<protein>
    <recommendedName>
        <fullName evidence="10">RNA-binding protein 34</fullName>
    </recommendedName>
    <alternativeName>
        <fullName evidence="11">RNA-binding motif protein 34</fullName>
    </alternativeName>
</protein>
<keyword evidence="9" id="KW-0539">Nucleus</keyword>
<name>A0A6P9CMT5_PANGU</name>
<dbReference type="Gene3D" id="3.30.70.330">
    <property type="match status" value="2"/>
</dbReference>
<feature type="domain" description="RRM" evidence="14">
    <location>
        <begin position="145"/>
        <end position="240"/>
    </location>
</feature>
<dbReference type="CDD" id="cd12395">
    <property type="entry name" value="RRM2_RBM34"/>
    <property type="match status" value="1"/>
</dbReference>
<proteinExistence type="inferred from homology"/>
<evidence type="ECO:0000256" key="10">
    <source>
        <dbReference type="ARBA" id="ARBA00067871"/>
    </source>
</evidence>
<evidence type="ECO:0000256" key="5">
    <source>
        <dbReference type="ARBA" id="ARBA00022737"/>
    </source>
</evidence>
<gene>
    <name evidence="16" type="primary">RBM34</name>
</gene>
<dbReference type="CTD" id="23029"/>
<sequence length="388" mass="43281">MKRARTAAAGKICGRNAVAESSDDYVVGQVAGSLFQNKSAACDSDVLLQLFSAPGAEKQPMYVAVAKESKKRNLKEEEIVTEIQDSSAKRQPFKKMKKSQKDTSLANETVANRATKLFPTSEEAAQIKKKKIQVNLAKEKLKNKRTLFVGNLPVSYTAQMLKAFFKDYGQIESIRFRSLIPAEDAISKKMAAIKQKLHPNMKYVNAYVVFKEESAANNALKCNGTEITSGFHIRVDLASKSTCHDNKRSIFVGNLPYEIDDETVRNHFLECGNVTGVRIVRDRSTGIGKGFGYVLFETTDAVHLALKLNQSELQGRKLRVQHCVKREKEEQKKSNKNAKSSIRLKFTKTTSLNKSEGSTNSFVGEKADPVKKSKKAKSKNSMKMRKPK</sequence>
<evidence type="ECO:0000256" key="2">
    <source>
        <dbReference type="ARBA" id="ARBA00007077"/>
    </source>
</evidence>
<dbReference type="InterPro" id="IPR035979">
    <property type="entry name" value="RBD_domain_sf"/>
</dbReference>
<keyword evidence="4" id="KW-0597">Phosphoprotein</keyword>
<dbReference type="OrthoDB" id="442677at2759"/>
<dbReference type="InParanoid" id="A0A6P9CMT5"/>
<accession>A0A6P9CMT5</accession>
<dbReference type="AlphaFoldDB" id="A0A6P9CMT5"/>
<dbReference type="InterPro" id="IPR012677">
    <property type="entry name" value="Nucleotide-bd_a/b_plait_sf"/>
</dbReference>
<dbReference type="InterPro" id="IPR034221">
    <property type="entry name" value="RBM34_RRM2"/>
</dbReference>
<dbReference type="OMA" id="KKLAAIX"/>
<comment type="subcellular location">
    <subcellularLocation>
        <location evidence="1">Nucleus</location>
        <location evidence="1">Nucleolus</location>
    </subcellularLocation>
</comment>
<evidence type="ECO:0000256" key="3">
    <source>
        <dbReference type="ARBA" id="ARBA00022499"/>
    </source>
</evidence>
<dbReference type="KEGG" id="pgut:117671977"/>
<organism evidence="15 16">
    <name type="scientific">Pantherophis guttatus</name>
    <name type="common">Corn snake</name>
    <name type="synonym">Elaphe guttata</name>
    <dbReference type="NCBI Taxonomy" id="94885"/>
    <lineage>
        <taxon>Eukaryota</taxon>
        <taxon>Metazoa</taxon>
        <taxon>Chordata</taxon>
        <taxon>Craniata</taxon>
        <taxon>Vertebrata</taxon>
        <taxon>Euteleostomi</taxon>
        <taxon>Lepidosauria</taxon>
        <taxon>Squamata</taxon>
        <taxon>Bifurcata</taxon>
        <taxon>Unidentata</taxon>
        <taxon>Episquamata</taxon>
        <taxon>Toxicofera</taxon>
        <taxon>Serpentes</taxon>
        <taxon>Colubroidea</taxon>
        <taxon>Colubridae</taxon>
        <taxon>Colubrinae</taxon>
        <taxon>Pantherophis</taxon>
    </lineage>
</organism>
<dbReference type="GO" id="GO:0003723">
    <property type="term" value="F:RNA binding"/>
    <property type="evidence" value="ECO:0007669"/>
    <property type="project" value="UniProtKB-UniRule"/>
</dbReference>
<evidence type="ECO:0000256" key="4">
    <source>
        <dbReference type="ARBA" id="ARBA00022553"/>
    </source>
</evidence>
<comment type="similarity">
    <text evidence="2">Belongs to the RRM RBM34 family.</text>
</comment>
<dbReference type="Pfam" id="PF00076">
    <property type="entry name" value="RRM_1"/>
    <property type="match status" value="2"/>
</dbReference>
<evidence type="ECO:0000256" key="8">
    <source>
        <dbReference type="ARBA" id="ARBA00022990"/>
    </source>
</evidence>
<dbReference type="Proteomes" id="UP001652622">
    <property type="component" value="Unplaced"/>
</dbReference>
<dbReference type="InterPro" id="IPR000504">
    <property type="entry name" value="RRM_dom"/>
</dbReference>
<evidence type="ECO:0000256" key="1">
    <source>
        <dbReference type="ARBA" id="ARBA00004604"/>
    </source>
</evidence>
<evidence type="ECO:0000256" key="11">
    <source>
        <dbReference type="ARBA" id="ARBA00075574"/>
    </source>
</evidence>
<evidence type="ECO:0000256" key="6">
    <source>
        <dbReference type="ARBA" id="ARBA00022843"/>
    </source>
</evidence>
<dbReference type="SMART" id="SM00360">
    <property type="entry name" value="RRM"/>
    <property type="match status" value="2"/>
</dbReference>
<evidence type="ECO:0000259" key="14">
    <source>
        <dbReference type="PROSITE" id="PS50102"/>
    </source>
</evidence>
<evidence type="ECO:0000256" key="12">
    <source>
        <dbReference type="PROSITE-ProRule" id="PRU00176"/>
    </source>
</evidence>
<keyword evidence="5" id="KW-0677">Repeat</keyword>
<evidence type="ECO:0000256" key="9">
    <source>
        <dbReference type="ARBA" id="ARBA00023242"/>
    </source>
</evidence>
<keyword evidence="7 12" id="KW-0694">RNA-binding</keyword>
<dbReference type="RefSeq" id="XP_034284204.1">
    <property type="nucleotide sequence ID" value="XM_034428313.2"/>
</dbReference>
<feature type="compositionally biased region" description="Polar residues" evidence="13">
    <location>
        <begin position="347"/>
        <end position="362"/>
    </location>
</feature>
<keyword evidence="3" id="KW-1017">Isopeptide bond</keyword>
<dbReference type="GO" id="GO:0005730">
    <property type="term" value="C:nucleolus"/>
    <property type="evidence" value="ECO:0007669"/>
    <property type="project" value="UniProtKB-SubCell"/>
</dbReference>
<dbReference type="FunFam" id="3.30.70.330:FF:000511">
    <property type="entry name" value="RNA binding motif protein 34"/>
    <property type="match status" value="1"/>
</dbReference>
<feature type="compositionally biased region" description="Basic and acidic residues" evidence="13">
    <location>
        <begin position="324"/>
        <end position="333"/>
    </location>
</feature>
<evidence type="ECO:0000256" key="7">
    <source>
        <dbReference type="ARBA" id="ARBA00022884"/>
    </source>
</evidence>
<evidence type="ECO:0000313" key="15">
    <source>
        <dbReference type="Proteomes" id="UP001652622"/>
    </source>
</evidence>
<dbReference type="SUPFAM" id="SSF54928">
    <property type="entry name" value="RNA-binding domain, RBD"/>
    <property type="match status" value="2"/>
</dbReference>
<feature type="region of interest" description="Disordered" evidence="13">
    <location>
        <begin position="324"/>
        <end position="388"/>
    </location>
</feature>
<dbReference type="FunFam" id="3.30.70.330:FF:000561">
    <property type="entry name" value="RNA-binding protein 34 isoform X2"/>
    <property type="match status" value="1"/>
</dbReference>
<dbReference type="PANTHER" id="PTHR23236">
    <property type="entry name" value="EUKARYOTIC TRANSLATION INITIATION FACTOR 4B/4H"/>
    <property type="match status" value="1"/>
</dbReference>
<keyword evidence="6" id="KW-0832">Ubl conjugation</keyword>
<feature type="compositionally biased region" description="Basic residues" evidence="13">
    <location>
        <begin position="372"/>
        <end position="388"/>
    </location>
</feature>